<accession>A0A8S1A7U7</accession>
<name>A0A8S1A7U7_ARCPL</name>
<dbReference type="PANTHER" id="PTHR24258:SF129">
    <property type="entry name" value="LP15124P-RELATED"/>
    <property type="match status" value="1"/>
</dbReference>
<dbReference type="GO" id="GO:0006508">
    <property type="term" value="P:proteolysis"/>
    <property type="evidence" value="ECO:0007669"/>
    <property type="project" value="InterPro"/>
</dbReference>
<proteinExistence type="inferred from homology"/>
<organism evidence="6 7">
    <name type="scientific">Arctia plantaginis</name>
    <name type="common">Wood tiger moth</name>
    <name type="synonym">Phalaena plantaginis</name>
    <dbReference type="NCBI Taxonomy" id="874455"/>
    <lineage>
        <taxon>Eukaryota</taxon>
        <taxon>Metazoa</taxon>
        <taxon>Ecdysozoa</taxon>
        <taxon>Arthropoda</taxon>
        <taxon>Hexapoda</taxon>
        <taxon>Insecta</taxon>
        <taxon>Pterygota</taxon>
        <taxon>Neoptera</taxon>
        <taxon>Endopterygota</taxon>
        <taxon>Lepidoptera</taxon>
        <taxon>Glossata</taxon>
        <taxon>Ditrysia</taxon>
        <taxon>Noctuoidea</taxon>
        <taxon>Erebidae</taxon>
        <taxon>Arctiinae</taxon>
        <taxon>Arctia</taxon>
    </lineage>
</organism>
<evidence type="ECO:0000256" key="2">
    <source>
        <dbReference type="ARBA" id="ARBA00024195"/>
    </source>
</evidence>
<evidence type="ECO:0000256" key="3">
    <source>
        <dbReference type="SAM" id="MobiDB-lite"/>
    </source>
</evidence>
<reference evidence="6 7" key="1">
    <citation type="submission" date="2020-04" db="EMBL/GenBank/DDBJ databases">
        <authorList>
            <person name="Wallbank WR R."/>
            <person name="Pardo Diaz C."/>
            <person name="Kozak K."/>
            <person name="Martin S."/>
            <person name="Jiggins C."/>
            <person name="Moest M."/>
            <person name="Warren A I."/>
            <person name="Byers J.R.P. K."/>
            <person name="Montejo-Kovacevich G."/>
            <person name="Yen C E."/>
        </authorList>
    </citation>
    <scope>NUCLEOTIDE SEQUENCE [LARGE SCALE GENOMIC DNA]</scope>
</reference>
<evidence type="ECO:0000256" key="1">
    <source>
        <dbReference type="ARBA" id="ARBA00023157"/>
    </source>
</evidence>
<dbReference type="GO" id="GO:0004252">
    <property type="term" value="F:serine-type endopeptidase activity"/>
    <property type="evidence" value="ECO:0007669"/>
    <property type="project" value="InterPro"/>
</dbReference>
<sequence>MCLWILTACLGLLPGNPSPAVVVPAAPAPIIVPTAAPTTTTTTTTTSTTTTTTTTTTPAPTTIPTTLPTQPPTTVTTTTPPPTTLPTTTTTTTPALTTTTPSPVITAVNPNISGYLVPLVICANPTVVCLYNPNESTTGPLPIDPRLGTTPPSAAIKLPPISGYSAPLPTSDSAVKFPRSRRNVNNKKMKIIPDVFNIIKKTDGIHNITKRQSCACVLAGTCIRNVIDIRIVTPPGQCSAGQEYCCGNATDVEPSIISCGVRQEVPSSPVTTAPGQASFGEFPWQGAVITVENYYGGGVLIDGLNVLTVAHKTEFSEIPVNYTVRLGEYDGNTPDPVPYQEYLVSKVIRHPSYNPNTLQNDIAVLRLASAVPFSPTAGSAVTINRACLPPSTTSDYTGQRCLVAGWGFQVFGPEGYIQATIKKVDVPIIDPETCQSLLRTTRLGPNFTLDSASFICAGGEENKDACTGDGGSGLVCEVDGKWVLVGLVAWGLGCGDTNVPGVYVNVATFLPWINEQIAAP</sequence>
<feature type="chain" id="PRO_5035800416" description="Peptidase S1 domain-containing protein" evidence="4">
    <location>
        <begin position="18"/>
        <end position="520"/>
    </location>
</feature>
<feature type="region of interest" description="Disordered" evidence="3">
    <location>
        <begin position="37"/>
        <end position="98"/>
    </location>
</feature>
<comment type="similarity">
    <text evidence="2">Belongs to the peptidase S1 family. CLIP subfamily.</text>
</comment>
<protein>
    <recommendedName>
        <fullName evidence="5">Peptidase S1 domain-containing protein</fullName>
    </recommendedName>
</protein>
<dbReference type="PANTHER" id="PTHR24258">
    <property type="entry name" value="SERINE PROTEASE-RELATED"/>
    <property type="match status" value="1"/>
</dbReference>
<dbReference type="FunFam" id="2.40.10.10:FF:000002">
    <property type="entry name" value="Transmembrane protease serine"/>
    <property type="match status" value="1"/>
</dbReference>
<feature type="compositionally biased region" description="Low complexity" evidence="3">
    <location>
        <begin position="37"/>
        <end position="78"/>
    </location>
</feature>
<feature type="domain" description="Peptidase S1" evidence="5">
    <location>
        <begin position="257"/>
        <end position="518"/>
    </location>
</feature>
<dbReference type="PRINTS" id="PR00722">
    <property type="entry name" value="CHYMOTRYPSIN"/>
</dbReference>
<dbReference type="SUPFAM" id="SSF50494">
    <property type="entry name" value="Trypsin-like serine proteases"/>
    <property type="match status" value="1"/>
</dbReference>
<dbReference type="InterPro" id="IPR001254">
    <property type="entry name" value="Trypsin_dom"/>
</dbReference>
<feature type="compositionally biased region" description="Low complexity" evidence="3">
    <location>
        <begin position="85"/>
        <end position="98"/>
    </location>
</feature>
<evidence type="ECO:0000256" key="4">
    <source>
        <dbReference type="SAM" id="SignalP"/>
    </source>
</evidence>
<keyword evidence="4" id="KW-0732">Signal</keyword>
<dbReference type="AlphaFoldDB" id="A0A8S1A7U7"/>
<gene>
    <name evidence="6" type="ORF">APLA_LOCUS9196</name>
</gene>
<dbReference type="InterPro" id="IPR001314">
    <property type="entry name" value="Peptidase_S1A"/>
</dbReference>
<dbReference type="InterPro" id="IPR009003">
    <property type="entry name" value="Peptidase_S1_PA"/>
</dbReference>
<evidence type="ECO:0000313" key="6">
    <source>
        <dbReference type="EMBL" id="CAB3240695.1"/>
    </source>
</evidence>
<dbReference type="SMART" id="SM00020">
    <property type="entry name" value="Tryp_SPc"/>
    <property type="match status" value="1"/>
</dbReference>
<keyword evidence="1" id="KW-1015">Disulfide bond</keyword>
<dbReference type="Pfam" id="PF00089">
    <property type="entry name" value="Trypsin"/>
    <property type="match status" value="1"/>
</dbReference>
<dbReference type="PROSITE" id="PS50240">
    <property type="entry name" value="TRYPSIN_DOM"/>
    <property type="match status" value="1"/>
</dbReference>
<dbReference type="InterPro" id="IPR043504">
    <property type="entry name" value="Peptidase_S1_PA_chymotrypsin"/>
</dbReference>
<feature type="signal peptide" evidence="4">
    <location>
        <begin position="1"/>
        <end position="17"/>
    </location>
</feature>
<dbReference type="OrthoDB" id="504170at2759"/>
<evidence type="ECO:0000259" key="5">
    <source>
        <dbReference type="PROSITE" id="PS50240"/>
    </source>
</evidence>
<dbReference type="CDD" id="cd00190">
    <property type="entry name" value="Tryp_SPc"/>
    <property type="match status" value="1"/>
</dbReference>
<comment type="caution">
    <text evidence="6">The sequence shown here is derived from an EMBL/GenBank/DDBJ whole genome shotgun (WGS) entry which is preliminary data.</text>
</comment>
<dbReference type="EMBL" id="CADEBD010000309">
    <property type="protein sequence ID" value="CAB3240695.1"/>
    <property type="molecule type" value="Genomic_DNA"/>
</dbReference>
<evidence type="ECO:0000313" key="7">
    <source>
        <dbReference type="Proteomes" id="UP000494256"/>
    </source>
</evidence>
<dbReference type="Gene3D" id="2.40.10.10">
    <property type="entry name" value="Trypsin-like serine proteases"/>
    <property type="match status" value="1"/>
</dbReference>
<dbReference type="Proteomes" id="UP000494256">
    <property type="component" value="Unassembled WGS sequence"/>
</dbReference>